<evidence type="ECO:0000256" key="1">
    <source>
        <dbReference type="ARBA" id="ARBA00004141"/>
    </source>
</evidence>
<dbReference type="STRING" id="93759.A0A1R3KU90"/>
<feature type="transmembrane region" description="Helical" evidence="6">
    <location>
        <begin position="28"/>
        <end position="48"/>
    </location>
</feature>
<proteinExistence type="inferred from homology"/>
<evidence type="ECO:0000256" key="2">
    <source>
        <dbReference type="ARBA" id="ARBA00007635"/>
    </source>
</evidence>
<evidence type="ECO:0000256" key="4">
    <source>
        <dbReference type="ARBA" id="ARBA00022989"/>
    </source>
</evidence>
<dbReference type="InterPro" id="IPR000620">
    <property type="entry name" value="EamA_dom"/>
</dbReference>
<dbReference type="InterPro" id="IPR030184">
    <property type="entry name" value="WAT1-related"/>
</dbReference>
<keyword evidence="4 6" id="KW-1133">Transmembrane helix</keyword>
<dbReference type="OrthoDB" id="1727045at2759"/>
<feature type="domain" description="EamA" evidence="7">
    <location>
        <begin position="10"/>
        <end position="121"/>
    </location>
</feature>
<keyword evidence="3 6" id="KW-0812">Transmembrane</keyword>
<dbReference type="PANTHER" id="PTHR31218">
    <property type="entry name" value="WAT1-RELATED PROTEIN"/>
    <property type="match status" value="1"/>
</dbReference>
<comment type="subcellular location">
    <subcellularLocation>
        <location evidence="1 6">Membrane</location>
        <topology evidence="1 6">Multi-pass membrane protein</topology>
    </subcellularLocation>
</comment>
<evidence type="ECO:0000256" key="5">
    <source>
        <dbReference type="ARBA" id="ARBA00023136"/>
    </source>
</evidence>
<dbReference type="GO" id="GO:0022857">
    <property type="term" value="F:transmembrane transporter activity"/>
    <property type="evidence" value="ECO:0007669"/>
    <property type="project" value="InterPro"/>
</dbReference>
<keyword evidence="5 6" id="KW-0472">Membrane</keyword>
<dbReference type="InterPro" id="IPR037185">
    <property type="entry name" value="EmrE-like"/>
</dbReference>
<accession>A0A1R3KU90</accession>
<comment type="caution">
    <text evidence="6">Lacks conserved residue(s) required for the propagation of feature annotation.</text>
</comment>
<reference evidence="9" key="1">
    <citation type="submission" date="2013-09" db="EMBL/GenBank/DDBJ databases">
        <title>Corchorus olitorius genome sequencing.</title>
        <authorList>
            <person name="Alam M."/>
            <person name="Haque M.S."/>
            <person name="Islam M.S."/>
            <person name="Emdad E.M."/>
            <person name="Islam M.M."/>
            <person name="Ahmed B."/>
            <person name="Halim A."/>
            <person name="Hossen Q.M.M."/>
            <person name="Hossain M.Z."/>
            <person name="Ahmed R."/>
            <person name="Khan M.M."/>
            <person name="Islam R."/>
            <person name="Rashid M.M."/>
            <person name="Khan S.A."/>
            <person name="Rahman M.S."/>
            <person name="Alam M."/>
            <person name="Yahiya A.S."/>
            <person name="Khan M.S."/>
            <person name="Azam M.S."/>
            <person name="Haque T."/>
            <person name="Lashkar M.Z.H."/>
            <person name="Akhand A.I."/>
            <person name="Morshed G."/>
            <person name="Roy S."/>
            <person name="Uddin K.S."/>
            <person name="Rabeya T."/>
            <person name="Hossain A.S."/>
            <person name="Chowdhury A."/>
            <person name="Snigdha A.R."/>
            <person name="Mortoza M.S."/>
            <person name="Matin S.A."/>
            <person name="Hoque S.M.E."/>
            <person name="Islam M.K."/>
            <person name="Roy D.K."/>
            <person name="Haider R."/>
            <person name="Moosa M.M."/>
            <person name="Elias S.M."/>
            <person name="Hasan A.M."/>
            <person name="Jahan S."/>
            <person name="Shafiuddin M."/>
            <person name="Mahmood N."/>
            <person name="Shommy N.S."/>
        </authorList>
    </citation>
    <scope>NUCLEOTIDE SEQUENCE [LARGE SCALE GENOMIC DNA]</scope>
    <source>
        <strain evidence="9">cv. O-4</strain>
    </source>
</reference>
<evidence type="ECO:0000313" key="8">
    <source>
        <dbReference type="EMBL" id="OMP10661.1"/>
    </source>
</evidence>
<dbReference type="SUPFAM" id="SSF103481">
    <property type="entry name" value="Multidrug resistance efflux transporter EmrE"/>
    <property type="match status" value="1"/>
</dbReference>
<name>A0A1R3KU90_9ROSI</name>
<dbReference type="EMBL" id="AWUE01011409">
    <property type="protein sequence ID" value="OMP10661.1"/>
    <property type="molecule type" value="Genomic_DNA"/>
</dbReference>
<evidence type="ECO:0000259" key="7">
    <source>
        <dbReference type="Pfam" id="PF00892"/>
    </source>
</evidence>
<gene>
    <name evidence="8" type="ORF">COLO4_04366</name>
</gene>
<protein>
    <recommendedName>
        <fullName evidence="6">WAT1-related protein</fullName>
    </recommendedName>
</protein>
<evidence type="ECO:0000256" key="6">
    <source>
        <dbReference type="RuleBase" id="RU363077"/>
    </source>
</evidence>
<keyword evidence="9" id="KW-1185">Reference proteome</keyword>
<dbReference type="Proteomes" id="UP000187203">
    <property type="component" value="Unassembled WGS sequence"/>
</dbReference>
<comment type="similarity">
    <text evidence="2 6">Belongs to the drug/metabolite transporter (DMT) superfamily. Plant drug/metabolite exporter (P-DME) (TC 2.A.7.4) family.</text>
</comment>
<dbReference type="Pfam" id="PF00892">
    <property type="entry name" value="EamA"/>
    <property type="match status" value="1"/>
</dbReference>
<dbReference type="GO" id="GO:0016020">
    <property type="term" value="C:membrane"/>
    <property type="evidence" value="ECO:0007669"/>
    <property type="project" value="UniProtKB-SubCell"/>
</dbReference>
<feature type="transmembrane region" description="Helical" evidence="6">
    <location>
        <begin position="60"/>
        <end position="82"/>
    </location>
</feature>
<comment type="caution">
    <text evidence="8">The sequence shown here is derived from an EMBL/GenBank/DDBJ whole genome shotgun (WGS) entry which is preliminary data.</text>
</comment>
<evidence type="ECO:0000256" key="3">
    <source>
        <dbReference type="ARBA" id="ARBA00022692"/>
    </source>
</evidence>
<sequence>MIVVELSNVVVNILFKAASSKGLSYNIFIAYGYVLAALVLLPLAFFFNGKTMVPPLKLPFISRLCFLGLIGYSGLVCAFKGVEYASPTLASAISNLTPAFTFILAVLFRLISSFSFSFIVLFLFLLLHKAP</sequence>
<dbReference type="AlphaFoldDB" id="A0A1R3KU90"/>
<evidence type="ECO:0000313" key="9">
    <source>
        <dbReference type="Proteomes" id="UP000187203"/>
    </source>
</evidence>
<organism evidence="8 9">
    <name type="scientific">Corchorus olitorius</name>
    <dbReference type="NCBI Taxonomy" id="93759"/>
    <lineage>
        <taxon>Eukaryota</taxon>
        <taxon>Viridiplantae</taxon>
        <taxon>Streptophyta</taxon>
        <taxon>Embryophyta</taxon>
        <taxon>Tracheophyta</taxon>
        <taxon>Spermatophyta</taxon>
        <taxon>Magnoliopsida</taxon>
        <taxon>eudicotyledons</taxon>
        <taxon>Gunneridae</taxon>
        <taxon>Pentapetalae</taxon>
        <taxon>rosids</taxon>
        <taxon>malvids</taxon>
        <taxon>Malvales</taxon>
        <taxon>Malvaceae</taxon>
        <taxon>Grewioideae</taxon>
        <taxon>Apeibeae</taxon>
        <taxon>Corchorus</taxon>
    </lineage>
</organism>
<feature type="transmembrane region" description="Helical" evidence="6">
    <location>
        <begin position="102"/>
        <end position="127"/>
    </location>
</feature>